<dbReference type="PROSITE" id="PS51918">
    <property type="entry name" value="RADICAL_SAM"/>
    <property type="match status" value="1"/>
</dbReference>
<dbReference type="SMART" id="SM00729">
    <property type="entry name" value="Elp3"/>
    <property type="match status" value="1"/>
</dbReference>
<evidence type="ECO:0000259" key="1">
    <source>
        <dbReference type="PROSITE" id="PS51918"/>
    </source>
</evidence>
<dbReference type="InterPro" id="IPR058240">
    <property type="entry name" value="rSAM_sf"/>
</dbReference>
<dbReference type="InterPro" id="IPR023862">
    <property type="entry name" value="CHP03960_rSAM"/>
</dbReference>
<dbReference type="InterPro" id="IPR007197">
    <property type="entry name" value="rSAM"/>
</dbReference>
<dbReference type="GO" id="GO:0051536">
    <property type="term" value="F:iron-sulfur cluster binding"/>
    <property type="evidence" value="ECO:0007669"/>
    <property type="project" value="InterPro"/>
</dbReference>
<reference evidence="2 3" key="1">
    <citation type="submission" date="2020-08" db="EMBL/GenBank/DDBJ databases">
        <title>Genomic Encyclopedia of Type Strains, Phase IV (KMG-IV): sequencing the most valuable type-strain genomes for metagenomic binning, comparative biology and taxonomic classification.</title>
        <authorList>
            <person name="Goeker M."/>
        </authorList>
    </citation>
    <scope>NUCLEOTIDE SEQUENCE [LARGE SCALE GENOMIC DNA]</scope>
    <source>
        <strain evidence="2 3">DSM 21255</strain>
    </source>
</reference>
<proteinExistence type="predicted"/>
<evidence type="ECO:0000313" key="2">
    <source>
        <dbReference type="EMBL" id="MBB6477776.1"/>
    </source>
</evidence>
<dbReference type="Pfam" id="PF19864">
    <property type="entry name" value="Radical_SAM_N2"/>
    <property type="match status" value="1"/>
</dbReference>
<dbReference type="OrthoDB" id="9806827at2"/>
<dbReference type="Pfam" id="PF04055">
    <property type="entry name" value="Radical_SAM"/>
    <property type="match status" value="1"/>
</dbReference>
<comment type="caution">
    <text evidence="2">The sequence shown here is derived from an EMBL/GenBank/DDBJ whole genome shotgun (WGS) entry which is preliminary data.</text>
</comment>
<feature type="domain" description="Radical SAM core" evidence="1">
    <location>
        <begin position="257"/>
        <end position="491"/>
    </location>
</feature>
<dbReference type="AlphaFoldDB" id="A0A841R1W5"/>
<dbReference type="NCBIfam" id="TIGR03960">
    <property type="entry name" value="rSAM_fuse_unch"/>
    <property type="match status" value="1"/>
</dbReference>
<gene>
    <name evidence="2" type="ORF">HNR45_000809</name>
</gene>
<dbReference type="PANTHER" id="PTHR42731:SF1">
    <property type="entry name" value="RADICAL SAM DOMAIN PROTEIN"/>
    <property type="match status" value="1"/>
</dbReference>
<name>A0A841R1W5_9FIRM</name>
<dbReference type="PANTHER" id="PTHR42731">
    <property type="entry name" value="SLL1084 PROTEIN"/>
    <property type="match status" value="1"/>
</dbReference>
<keyword evidence="3" id="KW-1185">Reference proteome</keyword>
<organism evidence="2 3">
    <name type="scientific">Negativicoccus succinicivorans</name>
    <dbReference type="NCBI Taxonomy" id="620903"/>
    <lineage>
        <taxon>Bacteria</taxon>
        <taxon>Bacillati</taxon>
        <taxon>Bacillota</taxon>
        <taxon>Negativicutes</taxon>
        <taxon>Veillonellales</taxon>
        <taxon>Veillonellaceae</taxon>
        <taxon>Negativicoccus</taxon>
    </lineage>
</organism>
<dbReference type="SUPFAM" id="SSF102114">
    <property type="entry name" value="Radical SAM enzymes"/>
    <property type="match status" value="1"/>
</dbReference>
<dbReference type="RefSeq" id="WP_159822736.1">
    <property type="nucleotide sequence ID" value="NZ_CABWNB010000002.1"/>
</dbReference>
<dbReference type="Gene3D" id="3.80.30.20">
    <property type="entry name" value="tm_1862 like domain"/>
    <property type="match status" value="1"/>
</dbReference>
<dbReference type="SFLD" id="SFLDG01082">
    <property type="entry name" value="B12-binding_domain_containing"/>
    <property type="match status" value="1"/>
</dbReference>
<sequence>MSTVSVSPFLLNTVQKPARYIGGEYNSIVKDHRQMAVSVALAFPDVYEVAMSHVGLKILYEVINREEDAVAERVYAPWPDMEAAMRQNGLPLYTLETKTPVKEYDVFGFTLQYEMSCTNVLNMLDLAGLPIWSEERTDDMPLVIAGGPCVYNPEPLAPFIDVFFVGESEESVVELVDAVKAWKAAGRPDGRRGLLERMAQISGNYVPAFYDAHYDRAGNFVRLVPNTEAAPAKVRKRVVENVDALPVPLHPILPHIESVHDRAVLELFRGCTRGCRFCQAGMIYRPVREKTQEQLLAIARELIKNSGYDEISLMSLSSADYSQLASLVDALFAEFADRGVSISLPSLRIDSFSVDIAKKVQQVRKSGLTLAPEAGTQRLRDVINKGVTEEDLMQACTNAFTSGWNRVKLYFMLGLPTETDEDLAGIAELGYRVSDLYRSITGRMNAHVTISVSSFVPKPFTPFQWFGQIPKTEIERRQLYLKSQIKSRNIHYRYHDAPTSLLEAVLARGDRRVAQVIYAAWKQGAKFDGWTDWFKPEYWDKAFQETGIDPRYYAERQRDFNEPLPWEHIDCGVTKDFLHREWRQGVNAALTHDCRRLSCAGCGVCPQLGVSVLDGMEGNRAKTTFIYRER</sequence>
<dbReference type="GeneID" id="93486087"/>
<dbReference type="GO" id="GO:0003824">
    <property type="term" value="F:catalytic activity"/>
    <property type="evidence" value="ECO:0007669"/>
    <property type="project" value="InterPro"/>
</dbReference>
<dbReference type="EMBL" id="JACHHI010000003">
    <property type="protein sequence ID" value="MBB6477776.1"/>
    <property type="molecule type" value="Genomic_DNA"/>
</dbReference>
<protein>
    <submittedName>
        <fullName evidence="2">Radical SAM family uncharacterized protein</fullName>
    </submittedName>
</protein>
<dbReference type="SFLD" id="SFLDS00029">
    <property type="entry name" value="Radical_SAM"/>
    <property type="match status" value="1"/>
</dbReference>
<dbReference type="Proteomes" id="UP000591941">
    <property type="component" value="Unassembled WGS sequence"/>
</dbReference>
<accession>A0A841R1W5</accession>
<evidence type="ECO:0000313" key="3">
    <source>
        <dbReference type="Proteomes" id="UP000591941"/>
    </source>
</evidence>
<dbReference type="InterPro" id="IPR045784">
    <property type="entry name" value="Radical_SAM_N2"/>
</dbReference>
<dbReference type="InterPro" id="IPR006638">
    <property type="entry name" value="Elp3/MiaA/NifB-like_rSAM"/>
</dbReference>
<dbReference type="CDD" id="cd01335">
    <property type="entry name" value="Radical_SAM"/>
    <property type="match status" value="1"/>
</dbReference>
<dbReference type="InterPro" id="IPR023404">
    <property type="entry name" value="rSAM_horseshoe"/>
</dbReference>